<dbReference type="AlphaFoldDB" id="A0A318EKS8"/>
<protein>
    <recommendedName>
        <fullName evidence="3">Phage tail protein</fullName>
    </recommendedName>
</protein>
<sequence length="85" mass="9979">MQFFTEQILALTRKEDFMNTYTTIQGQTWDIIALEVYRSEFYAGYLMSQNGKALNYFIFPEGVILNIPELPESEATVEQPDWRSE</sequence>
<organism evidence="1 2">
    <name type="scientific">Lachnotalea glycerini</name>
    <dbReference type="NCBI Taxonomy" id="1763509"/>
    <lineage>
        <taxon>Bacteria</taxon>
        <taxon>Bacillati</taxon>
        <taxon>Bacillota</taxon>
        <taxon>Clostridia</taxon>
        <taxon>Lachnospirales</taxon>
        <taxon>Lachnospiraceae</taxon>
        <taxon>Lachnotalea</taxon>
    </lineage>
</organism>
<evidence type="ECO:0008006" key="3">
    <source>
        <dbReference type="Google" id="ProtNLM"/>
    </source>
</evidence>
<proteinExistence type="predicted"/>
<comment type="caution">
    <text evidence="1">The sequence shown here is derived from an EMBL/GenBank/DDBJ whole genome shotgun (WGS) entry which is preliminary data.</text>
</comment>
<name>A0A318EKS8_9FIRM</name>
<reference evidence="1 2" key="1">
    <citation type="submission" date="2018-05" db="EMBL/GenBank/DDBJ databases">
        <title>Genomic Encyclopedia of Type Strains, Phase IV (KMG-IV): sequencing the most valuable type-strain genomes for metagenomic binning, comparative biology and taxonomic classification.</title>
        <authorList>
            <person name="Goeker M."/>
        </authorList>
    </citation>
    <scope>NUCLEOTIDE SEQUENCE [LARGE SCALE GENOMIC DNA]</scope>
    <source>
        <strain evidence="1 2">DSM 28816</strain>
    </source>
</reference>
<gene>
    <name evidence="1" type="ORF">C8E03_110127</name>
</gene>
<accession>A0A318EKS8</accession>
<dbReference type="EMBL" id="QICS01000010">
    <property type="protein sequence ID" value="PXV87366.1"/>
    <property type="molecule type" value="Genomic_DNA"/>
</dbReference>
<evidence type="ECO:0000313" key="1">
    <source>
        <dbReference type="EMBL" id="PXV87366.1"/>
    </source>
</evidence>
<dbReference type="Proteomes" id="UP000247523">
    <property type="component" value="Unassembled WGS sequence"/>
</dbReference>
<evidence type="ECO:0000313" key="2">
    <source>
        <dbReference type="Proteomes" id="UP000247523"/>
    </source>
</evidence>